<keyword evidence="3" id="KW-1185">Reference proteome</keyword>
<gene>
    <name evidence="2" type="ORF">GCM10011369_27950</name>
</gene>
<dbReference type="Proteomes" id="UP000619743">
    <property type="component" value="Unassembled WGS sequence"/>
</dbReference>
<keyword evidence="1" id="KW-0472">Membrane</keyword>
<evidence type="ECO:0000256" key="1">
    <source>
        <dbReference type="SAM" id="Phobius"/>
    </source>
</evidence>
<evidence type="ECO:0000313" key="3">
    <source>
        <dbReference type="Proteomes" id="UP000619743"/>
    </source>
</evidence>
<keyword evidence="1" id="KW-1133">Transmembrane helix</keyword>
<accession>A0A8J2XQU9</accession>
<proteinExistence type="predicted"/>
<sequence length="384" mass="44147">MYIRAAYLNLWIISVMLGFAGVAVVNWWVDPLSMFPPKPVLETVAGYERETKPWHVIESQPSTILLGNSRNYHSLWIGQHQPDSYNFSVPGATINELLRAFEHALYHAPIKHVLVAADYICDRENDGNLNYYSATPTEYALSRVRRLGYLISLNTLKKSLRVIVRSKPFRVLMQEDGSRAFFPYENLGATQLQRVEKRESIRINRGLRQQKRMDDTRQCRTESLRRIMVLAHQNNVKLSFFINPQQVRYVWLSSHFGRKLYGQQSKATLVSLNQEVADEFAADAPSIFDFQVFDKHTIEPFSAESMYWWESSHYKPLLGDLMLNTMFSSSPSEFVFGVLLNETNINGELQKQAAYYQHWQSSNPEVVGALKAKVKLASRQGAAL</sequence>
<evidence type="ECO:0000313" key="2">
    <source>
        <dbReference type="EMBL" id="GGA84329.1"/>
    </source>
</evidence>
<organism evidence="2 3">
    <name type="scientific">Neiella marina</name>
    <dbReference type="NCBI Taxonomy" id="508461"/>
    <lineage>
        <taxon>Bacteria</taxon>
        <taxon>Pseudomonadati</taxon>
        <taxon>Pseudomonadota</taxon>
        <taxon>Gammaproteobacteria</taxon>
        <taxon>Alteromonadales</taxon>
        <taxon>Echinimonadaceae</taxon>
        <taxon>Neiella</taxon>
    </lineage>
</organism>
<dbReference type="EMBL" id="BMDX01000016">
    <property type="protein sequence ID" value="GGA84329.1"/>
    <property type="molecule type" value="Genomic_DNA"/>
</dbReference>
<feature type="transmembrane region" description="Helical" evidence="1">
    <location>
        <begin position="7"/>
        <end position="29"/>
    </location>
</feature>
<reference evidence="3" key="1">
    <citation type="journal article" date="2019" name="Int. J. Syst. Evol. Microbiol.">
        <title>The Global Catalogue of Microorganisms (GCM) 10K type strain sequencing project: providing services to taxonomists for standard genome sequencing and annotation.</title>
        <authorList>
            <consortium name="The Broad Institute Genomics Platform"/>
            <consortium name="The Broad Institute Genome Sequencing Center for Infectious Disease"/>
            <person name="Wu L."/>
            <person name="Ma J."/>
        </authorList>
    </citation>
    <scope>NUCLEOTIDE SEQUENCE [LARGE SCALE GENOMIC DNA]</scope>
    <source>
        <strain evidence="3">CGMCC 1.10130</strain>
    </source>
</reference>
<keyword evidence="1" id="KW-0812">Transmembrane</keyword>
<name>A0A8J2XQU9_9GAMM</name>
<protein>
    <submittedName>
        <fullName evidence="2">Uncharacterized protein</fullName>
    </submittedName>
</protein>
<comment type="caution">
    <text evidence="2">The sequence shown here is derived from an EMBL/GenBank/DDBJ whole genome shotgun (WGS) entry which is preliminary data.</text>
</comment>
<dbReference type="AlphaFoldDB" id="A0A8J2XQU9"/>